<feature type="region of interest" description="Disordered" evidence="1">
    <location>
        <begin position="25"/>
        <end position="62"/>
    </location>
</feature>
<dbReference type="AlphaFoldDB" id="A0A151AJJ8"/>
<dbReference type="OrthoDB" id="187327at2157"/>
<protein>
    <recommendedName>
        <fullName evidence="2">DUF4397 domain-containing protein</fullName>
    </recommendedName>
</protein>
<feature type="domain" description="DUF4397" evidence="2">
    <location>
        <begin position="67"/>
        <end position="183"/>
    </location>
</feature>
<evidence type="ECO:0000313" key="4">
    <source>
        <dbReference type="Proteomes" id="UP000075321"/>
    </source>
</evidence>
<accession>A0A151AJJ8</accession>
<dbReference type="EMBL" id="LTAZ01000001">
    <property type="protein sequence ID" value="KYH27846.1"/>
    <property type="molecule type" value="Genomic_DNA"/>
</dbReference>
<evidence type="ECO:0000259" key="2">
    <source>
        <dbReference type="Pfam" id="PF14344"/>
    </source>
</evidence>
<evidence type="ECO:0000256" key="1">
    <source>
        <dbReference type="SAM" id="MobiDB-lite"/>
    </source>
</evidence>
<organism evidence="3 4">
    <name type="scientific">Halalkalicoccus paucihalophilus</name>
    <dbReference type="NCBI Taxonomy" id="1008153"/>
    <lineage>
        <taxon>Archaea</taxon>
        <taxon>Methanobacteriati</taxon>
        <taxon>Methanobacteriota</taxon>
        <taxon>Stenosarchaea group</taxon>
        <taxon>Halobacteria</taxon>
        <taxon>Halobacteriales</taxon>
        <taxon>Halococcaceae</taxon>
        <taxon>Halalkalicoccus</taxon>
    </lineage>
</organism>
<proteinExistence type="predicted"/>
<dbReference type="InterPro" id="IPR025510">
    <property type="entry name" value="DUF4397"/>
</dbReference>
<sequence>MVSLDRRELLKTAGSVALIGTVAGCMGQESESEDNASSEGEQQEGSGSGNDSAEEETGEGGQDGEMAMVRVTHLSPDAPNVDIYVDDQAVLEDVPYRTVSDYLELEPGTYGVRITAAGDEETVVFDEQVDVAAGWFTLAAVGELEGQNQPFEVLVLEDDLSDPGQNARVRVLHASPDAPEVDLVAADSGDPLAEGLAFGDTGSFEVPEGAYTLEVRPAGGEEAVAEFDVEVAAGSVYSAFAVGYVEPADAPVDAPFELEVVEDTQ</sequence>
<gene>
    <name evidence="3" type="ORF">HAPAU_05210</name>
</gene>
<name>A0A151AJJ8_9EURY</name>
<comment type="caution">
    <text evidence="3">The sequence shown here is derived from an EMBL/GenBank/DDBJ whole genome shotgun (WGS) entry which is preliminary data.</text>
</comment>
<dbReference type="PATRIC" id="fig|1008153.3.peg.520"/>
<dbReference type="Proteomes" id="UP000075321">
    <property type="component" value="Unassembled WGS sequence"/>
</dbReference>
<reference evidence="3 4" key="1">
    <citation type="submission" date="2016-02" db="EMBL/GenBank/DDBJ databases">
        <title>Genome sequence of Halalkalicoccus paucihalophilus DSM 24557.</title>
        <authorList>
            <person name="Poehlein A."/>
            <person name="Daniel R."/>
        </authorList>
    </citation>
    <scope>NUCLEOTIDE SEQUENCE [LARGE SCALE GENOMIC DNA]</scope>
    <source>
        <strain evidence="3 4">DSM 24557</strain>
    </source>
</reference>
<dbReference type="Pfam" id="PF14344">
    <property type="entry name" value="DUF4397"/>
    <property type="match status" value="1"/>
</dbReference>
<keyword evidence="4" id="KW-1185">Reference proteome</keyword>
<evidence type="ECO:0000313" key="3">
    <source>
        <dbReference type="EMBL" id="KYH27846.1"/>
    </source>
</evidence>
<dbReference type="PROSITE" id="PS51257">
    <property type="entry name" value="PROKAR_LIPOPROTEIN"/>
    <property type="match status" value="1"/>
</dbReference>